<protein>
    <recommendedName>
        <fullName evidence="1">Protein kinase domain-containing protein</fullName>
    </recommendedName>
</protein>
<dbReference type="SMART" id="SM00220">
    <property type="entry name" value="S_TKc"/>
    <property type="match status" value="1"/>
</dbReference>
<keyword evidence="3" id="KW-1185">Reference proteome</keyword>
<organism evidence="2 3">
    <name type="scientific">Cyanidiococcus yangmingshanensis</name>
    <dbReference type="NCBI Taxonomy" id="2690220"/>
    <lineage>
        <taxon>Eukaryota</taxon>
        <taxon>Rhodophyta</taxon>
        <taxon>Bangiophyceae</taxon>
        <taxon>Cyanidiales</taxon>
        <taxon>Cyanidiaceae</taxon>
        <taxon>Cyanidiococcus</taxon>
    </lineage>
</organism>
<gene>
    <name evidence="2" type="ORF">F1559_002126</name>
</gene>
<dbReference type="GO" id="GO:0005524">
    <property type="term" value="F:ATP binding"/>
    <property type="evidence" value="ECO:0007669"/>
    <property type="project" value="InterPro"/>
</dbReference>
<dbReference type="Proteomes" id="UP000530660">
    <property type="component" value="Unassembled WGS sequence"/>
</dbReference>
<accession>A0A7J7IDG3</accession>
<proteinExistence type="predicted"/>
<evidence type="ECO:0000259" key="1">
    <source>
        <dbReference type="PROSITE" id="PS50011"/>
    </source>
</evidence>
<dbReference type="PANTHER" id="PTHR46699">
    <property type="entry name" value="SERINE/THREONINE-PROTEIN KINASE STN8, CHLOROPLASTIC-RELATED"/>
    <property type="match status" value="1"/>
</dbReference>
<reference evidence="2 3" key="1">
    <citation type="journal article" date="2020" name="J. Phycol.">
        <title>Comparative genome analysis reveals Cyanidiococcus gen. nov., a new extremophilic red algal genus sister to Cyanidioschyzon (Cyanidioschyzonaceae, Rhodophyta).</title>
        <authorList>
            <person name="Liu S.-L."/>
            <person name="Chiang Y.-R."/>
            <person name="Yoon H.S."/>
            <person name="Fu H.-Y."/>
        </authorList>
    </citation>
    <scope>NUCLEOTIDE SEQUENCE [LARGE SCALE GENOMIC DNA]</scope>
    <source>
        <strain evidence="2 3">THAL066</strain>
    </source>
</reference>
<comment type="caution">
    <text evidence="2">The sequence shown here is derived from an EMBL/GenBank/DDBJ whole genome shotgun (WGS) entry which is preliminary data.</text>
</comment>
<dbReference type="GO" id="GO:0004672">
    <property type="term" value="F:protein kinase activity"/>
    <property type="evidence" value="ECO:0007669"/>
    <property type="project" value="InterPro"/>
</dbReference>
<dbReference type="InterPro" id="IPR008271">
    <property type="entry name" value="Ser/Thr_kinase_AS"/>
</dbReference>
<dbReference type="AlphaFoldDB" id="A0A7J7IDG3"/>
<dbReference type="Gene3D" id="1.10.510.10">
    <property type="entry name" value="Transferase(Phosphotransferase) domain 1"/>
    <property type="match status" value="1"/>
</dbReference>
<dbReference type="InterPro" id="IPR011009">
    <property type="entry name" value="Kinase-like_dom_sf"/>
</dbReference>
<name>A0A7J7IDG3_9RHOD</name>
<dbReference type="OrthoDB" id="10252171at2759"/>
<dbReference type="PANTHER" id="PTHR46699:SF5">
    <property type="entry name" value="PROTEIN KINASE DOMAIN-CONTAINING PROTEIN"/>
    <property type="match status" value="1"/>
</dbReference>
<evidence type="ECO:0000313" key="2">
    <source>
        <dbReference type="EMBL" id="KAF6000719.1"/>
    </source>
</evidence>
<dbReference type="PROSITE" id="PS50011">
    <property type="entry name" value="PROTEIN_KINASE_DOM"/>
    <property type="match status" value="1"/>
</dbReference>
<feature type="domain" description="Protein kinase" evidence="1">
    <location>
        <begin position="70"/>
        <end position="402"/>
    </location>
</feature>
<dbReference type="PROSITE" id="PS00108">
    <property type="entry name" value="PROTEIN_KINASE_ST"/>
    <property type="match status" value="1"/>
</dbReference>
<dbReference type="EMBL" id="VWRR01000018">
    <property type="protein sequence ID" value="KAF6000719.1"/>
    <property type="molecule type" value="Genomic_DNA"/>
</dbReference>
<sequence length="405" mass="44991">MSQNFVSFVQSIAASQDCWRRKRVCFTRASDTRGVARSSTGRSSQTSPVQIKSLFGDVLDWGNTGDIVVHWDAGELARGSFGVLYRGEHRVTGAPLVIKTASAEDSFARSLLETERYINRKLDAGDDNDGRTASEPRRWARYVGDVRIPGTSPPVPIARKCAPMALVWYKEGSGETLEDYLSAKPAGSLASALGTSDFSAGSVRLFRSSFRRVVGELLKALVQLQERGIIHRDVKPANILVVPRASDSAPLKLIDFGSACDWRSIWKRGFDPNRATCDPLYAAPELFLSPLRPDRFDVFSVGLIGLRVLIPALHPEDRLRECVTLLRTRYQWDVEAWISDQRKKASEIRPQLETLGAGDSLTQQVALIAEDPSLLHLLRAMLRESPFARVTANRALELYDFDGFP</sequence>
<dbReference type="SUPFAM" id="SSF56112">
    <property type="entry name" value="Protein kinase-like (PK-like)"/>
    <property type="match status" value="1"/>
</dbReference>
<dbReference type="InterPro" id="IPR000719">
    <property type="entry name" value="Prot_kinase_dom"/>
</dbReference>
<evidence type="ECO:0000313" key="3">
    <source>
        <dbReference type="Proteomes" id="UP000530660"/>
    </source>
</evidence>
<dbReference type="Pfam" id="PF00069">
    <property type="entry name" value="Pkinase"/>
    <property type="match status" value="1"/>
</dbReference>